<reference evidence="2" key="2">
    <citation type="submission" date="2020-09" db="EMBL/GenBank/DDBJ databases">
        <authorList>
            <person name="Sun Q."/>
            <person name="Kim S."/>
        </authorList>
    </citation>
    <scope>NUCLEOTIDE SEQUENCE</scope>
    <source>
        <strain evidence="2">KCTC 12368</strain>
    </source>
</reference>
<dbReference type="Pfam" id="PF11751">
    <property type="entry name" value="PorP_SprF"/>
    <property type="match status" value="1"/>
</dbReference>
<gene>
    <name evidence="2" type="ORF">GCM10007049_07960</name>
</gene>
<dbReference type="AlphaFoldDB" id="A0A918UL17"/>
<proteinExistence type="predicted"/>
<dbReference type="NCBIfam" id="TIGR03519">
    <property type="entry name" value="T9SS_PorP_fam"/>
    <property type="match status" value="1"/>
</dbReference>
<evidence type="ECO:0000313" key="2">
    <source>
        <dbReference type="EMBL" id="GGZ18237.1"/>
    </source>
</evidence>
<evidence type="ECO:0000313" key="3">
    <source>
        <dbReference type="Proteomes" id="UP000619457"/>
    </source>
</evidence>
<accession>A0A918UL17</accession>
<protein>
    <submittedName>
        <fullName evidence="2">Membrane protein</fullName>
    </submittedName>
</protein>
<organism evidence="2 3">
    <name type="scientific">Echinicola pacifica</name>
    <dbReference type="NCBI Taxonomy" id="346377"/>
    <lineage>
        <taxon>Bacteria</taxon>
        <taxon>Pseudomonadati</taxon>
        <taxon>Bacteroidota</taxon>
        <taxon>Cytophagia</taxon>
        <taxon>Cytophagales</taxon>
        <taxon>Cyclobacteriaceae</taxon>
        <taxon>Echinicola</taxon>
    </lineage>
</organism>
<feature type="signal peptide" evidence="1">
    <location>
        <begin position="1"/>
        <end position="24"/>
    </location>
</feature>
<dbReference type="Proteomes" id="UP000619457">
    <property type="component" value="Unassembled WGS sequence"/>
</dbReference>
<dbReference type="RefSeq" id="WP_026235630.1">
    <property type="nucleotide sequence ID" value="NZ_BMWX01000002.1"/>
</dbReference>
<comment type="caution">
    <text evidence="2">The sequence shown here is derived from an EMBL/GenBank/DDBJ whole genome shotgun (WGS) entry which is preliminary data.</text>
</comment>
<dbReference type="InterPro" id="IPR019861">
    <property type="entry name" value="PorP/SprF_Bacteroidetes"/>
</dbReference>
<keyword evidence="1" id="KW-0732">Signal</keyword>
<dbReference type="EMBL" id="BMWX01000002">
    <property type="protein sequence ID" value="GGZ18237.1"/>
    <property type="molecule type" value="Genomic_DNA"/>
</dbReference>
<name>A0A918UL17_9BACT</name>
<keyword evidence="3" id="KW-1185">Reference proteome</keyword>
<evidence type="ECO:0000256" key="1">
    <source>
        <dbReference type="SAM" id="SignalP"/>
    </source>
</evidence>
<sequence>MKRIFKIAMLCCLVLLAGVSSSQAQQLPQYSQYIFNGLSINPAYAGYKGVPYIQSTYRSQWSNYPGAPKTFSISADLSANEGRMGFGASIVSDQLGPSNSLSALVSYAYRIQTGDYSFFSMGISAGVSEYAIDGSQLRPDENGDPDIPEGKVNTFTPDMNVGLFFNNRKFFAGLSVFNLVGQKSLERKDISLAYHDLHYYFTAGTIMPISANVKFKPSVLIKDSKGSPTNFDLNGMFLFFESFWAGASYRSNLGNGNEALPESLSKRNSVAAILEIFATKHLRIGYAYDHNTNILSNLRNNSHEISVGYYILPTNNRIKNQRWF</sequence>
<reference evidence="2" key="1">
    <citation type="journal article" date="2014" name="Int. J. Syst. Evol. Microbiol.">
        <title>Complete genome sequence of Corynebacterium casei LMG S-19264T (=DSM 44701T), isolated from a smear-ripened cheese.</title>
        <authorList>
            <consortium name="US DOE Joint Genome Institute (JGI-PGF)"/>
            <person name="Walter F."/>
            <person name="Albersmeier A."/>
            <person name="Kalinowski J."/>
            <person name="Ruckert C."/>
        </authorList>
    </citation>
    <scope>NUCLEOTIDE SEQUENCE</scope>
    <source>
        <strain evidence="2">KCTC 12368</strain>
    </source>
</reference>
<feature type="chain" id="PRO_5037203249" evidence="1">
    <location>
        <begin position="25"/>
        <end position="324"/>
    </location>
</feature>